<dbReference type="Gene3D" id="1.10.510.10">
    <property type="entry name" value="Transferase(Phosphotransferase) domain 1"/>
    <property type="match status" value="1"/>
</dbReference>
<dbReference type="CDD" id="cd13999">
    <property type="entry name" value="STKc_MAP3K-like"/>
    <property type="match status" value="1"/>
</dbReference>
<feature type="disulfide bond" evidence="8">
    <location>
        <begin position="107"/>
        <end position="121"/>
    </location>
</feature>
<dbReference type="InterPro" id="IPR029070">
    <property type="entry name" value="Chitinase_insertion_sf"/>
</dbReference>
<feature type="domain" description="Chitin-binding type-1" evidence="13">
    <location>
        <begin position="354"/>
        <end position="411"/>
    </location>
</feature>
<protein>
    <recommendedName>
        <fullName evidence="17">Chitinase</fullName>
    </recommendedName>
</protein>
<evidence type="ECO:0008006" key="17">
    <source>
        <dbReference type="Google" id="ProtNLM"/>
    </source>
</evidence>
<dbReference type="OrthoDB" id="339325at2759"/>
<keyword evidence="11" id="KW-0812">Transmembrane</keyword>
<evidence type="ECO:0000259" key="13">
    <source>
        <dbReference type="PROSITE" id="PS50941"/>
    </source>
</evidence>
<dbReference type="InParanoid" id="A0A2P6NDZ7"/>
<comment type="caution">
    <text evidence="8">Lacks conserved residue(s) required for the propagation of feature annotation.</text>
</comment>
<keyword evidence="4 9" id="KW-0547">Nucleotide-binding</keyword>
<dbReference type="InterPro" id="IPR020635">
    <property type="entry name" value="Tyr_kinase_cat_dom"/>
</dbReference>
<feature type="disulfide bond" evidence="8">
    <location>
        <begin position="387"/>
        <end position="401"/>
    </location>
</feature>
<feature type="disulfide bond" evidence="8">
    <location>
        <begin position="125"/>
        <end position="129"/>
    </location>
</feature>
<sequence>MSPILRTEKALSKNLSIDCGHPSQAFLGFRHRNTIKGGNSSMDRARTITRTRGMTSSTRSFKVSHNMRWSTVFLVFCFFQFTVAENTTLSGCALDPQGCTGSTDGPCCSMYGYCGSTDAYCGANCYSGCPSTTSTVSSTTTTSATSANVTTTLTGCAIDPTGCANYPDGPCCSIYGYCGHTDAYCGEYCYSGCTSTAPTTANVTTTLTGCTVDPNGCSGSTEGSCCSLYGYCGNTTAHCGENCYSGCPSTTITSSITSSPSVTTTTSSTVATTSQTSSTTTSSHTSASTSSSTQSTISMALTSSSTKSTISTTSTSLQSSTSNVTTTLSGCAIDPNGCSGSTEGPCCSIYGFTTLHCGEYCYSGCQQTTTTLTGCMIDGCPDPTMPCCSTHGYCGNTTAHCVDGCYSGCTKTITTTTSAVSNNRTITTFTPPSTQELSCIQTGCADSSSGPCCSTYGYCGRGDQYCLGSACANGDCVADPNVPDFETTLGPNVNHRVVLGYYVSEIAQLSSACRVPPEYVDTTLYTHISISYADIDSNYNVLATANDQLAWYSQIQILRKRNPGLKLLISIGSSASNSDSYYNALSANNNSKSFDLFATNAVNFARKWNFDGIDIFWSSHLKAPTNDHRIFIALRSAIQADATIHVSVHTQCTYLTGYQNNTLVLITTTEGSQTPSQGRWMSPSVPYVDLFSVSGFAYAGGLFSSYTDGSCAWNATYANIGCQRDNLETYLSLGVPTNKTLMSFYNFGLSFSVDLTNVAASHKYLLNNPTTQNPLPISGTCGASVGSLYHIDVMQLANTNGWMAMWDYYTSTPYLVSTDGTQVVSYEDKRLADIKMNYAILNNYAGGAIWNLDRSTVLSDYVSKRLLSNETKESLRASLPPSPGSIILGPPSAVIGRTSMILTTSSWTTFSPPLQYTYSYLPDGATTSVIWSTTNSTTPPCVVVVSSQTNGASAINVQFTVTATDARGHSASISTSQMLTVDSTITANSQAQAISKCSDMQDTTSTTGYLQGLLTIQQSTSSTTEKTQLINQMATVLLNTSTQSMGNTEATLRTAVMAQLCQDNTCPLSKLVTSFTNMMSSNSDKTYSGDFALQAVNTLSAMLSVSGTAQKKRTDNQWVTPIRYIVEKVMDNLLYNRTCDSSFVSASTSSLGIYTSCTTLQTSPSVLVAANGTINIPSTVLQTGGVSPICHLSLTSSVRYNVRAIYWGPTTPVAEGNASSPVISVTMTPGEHSNLPSNITLLMGSITGSGLYCASRQNYTLPFVKDDTCHLSVSNGLVYCSCNHMTDYTIYKSATPTSAAPTSSSSTFPGWAIAIIVVAVVAVIGVAVLLLVVRKQRMKKDIFGMRRQIPLFDINSKFKLSSDEFSDLREIGSGAFGVVFSAKWREMHVAIKQLKNMNADEKEMREFVAEVELLQQLRPHPNVILLIGLLVHPDPTSIVTEFCQNGSLYSYLRKIDCELEVKMHFIVGIARGMLHLHKENIIHRDLAVRNILLTETMIPKVSDFGLSRTANADPESASQTQTTVGPIKWMAPEAIVNREYSRKSDVFSFGVVIWEILTVQDPFPDLGPVEAAMQVVREGVRLTPPSDTPEDLSVIMNLSWKTDPQERPTFAQILHKLIPDLSSTNTPDVSPPSTGQEAPALYSDVSEYNPSDVIYAPVSHHPNMVHPFTDSVV</sequence>
<dbReference type="InterPro" id="IPR000719">
    <property type="entry name" value="Prot_kinase_dom"/>
</dbReference>
<dbReference type="SMART" id="SM00270">
    <property type="entry name" value="ChtBD1"/>
    <property type="match status" value="5"/>
</dbReference>
<evidence type="ECO:0000256" key="8">
    <source>
        <dbReference type="PROSITE-ProRule" id="PRU00261"/>
    </source>
</evidence>
<feature type="domain" description="Chitin-binding type-1" evidence="13">
    <location>
        <begin position="89"/>
        <end position="131"/>
    </location>
</feature>
<dbReference type="Proteomes" id="UP000241769">
    <property type="component" value="Unassembled WGS sequence"/>
</dbReference>
<dbReference type="GO" id="GO:0005524">
    <property type="term" value="F:ATP binding"/>
    <property type="evidence" value="ECO:0007669"/>
    <property type="project" value="UniProtKB-UniRule"/>
</dbReference>
<dbReference type="PROSITE" id="PS00107">
    <property type="entry name" value="PROTEIN_KINASE_ATP"/>
    <property type="match status" value="1"/>
</dbReference>
<dbReference type="SUPFAM" id="SSF56112">
    <property type="entry name" value="Protein kinase-like (PK-like)"/>
    <property type="match status" value="1"/>
</dbReference>
<feature type="binding site" evidence="9">
    <location>
        <position position="1392"/>
    </location>
    <ligand>
        <name>ATP</name>
        <dbReference type="ChEBI" id="CHEBI:30616"/>
    </ligand>
</feature>
<comment type="caution">
    <text evidence="15">The sequence shown here is derived from an EMBL/GenBank/DDBJ whole genome shotgun (WGS) entry which is preliminary data.</text>
</comment>
<dbReference type="GO" id="GO:0004714">
    <property type="term" value="F:transmembrane receptor protein tyrosine kinase activity"/>
    <property type="evidence" value="ECO:0007669"/>
    <property type="project" value="UniProtKB-EC"/>
</dbReference>
<evidence type="ECO:0000313" key="15">
    <source>
        <dbReference type="EMBL" id="PRP82193.1"/>
    </source>
</evidence>
<keyword evidence="16" id="KW-1185">Reference proteome</keyword>
<dbReference type="GO" id="GO:0005975">
    <property type="term" value="P:carbohydrate metabolic process"/>
    <property type="evidence" value="ECO:0007669"/>
    <property type="project" value="InterPro"/>
</dbReference>
<dbReference type="EMBL" id="MDYQ01000108">
    <property type="protein sequence ID" value="PRP82193.1"/>
    <property type="molecule type" value="Genomic_DNA"/>
</dbReference>
<dbReference type="InterPro" id="IPR017853">
    <property type="entry name" value="GH"/>
</dbReference>
<organism evidence="15 16">
    <name type="scientific">Planoprotostelium fungivorum</name>
    <dbReference type="NCBI Taxonomy" id="1890364"/>
    <lineage>
        <taxon>Eukaryota</taxon>
        <taxon>Amoebozoa</taxon>
        <taxon>Evosea</taxon>
        <taxon>Variosea</taxon>
        <taxon>Cavosteliida</taxon>
        <taxon>Cavosteliaceae</taxon>
        <taxon>Planoprotostelium</taxon>
    </lineage>
</organism>
<dbReference type="STRING" id="1890364.A0A2P6NDZ7"/>
<dbReference type="PROSITE" id="PS50011">
    <property type="entry name" value="PROTEIN_KINASE_DOM"/>
    <property type="match status" value="1"/>
</dbReference>
<dbReference type="GO" id="GO:0008061">
    <property type="term" value="F:chitin binding"/>
    <property type="evidence" value="ECO:0007669"/>
    <property type="project" value="UniProtKB-UniRule"/>
</dbReference>
<dbReference type="InterPro" id="IPR011583">
    <property type="entry name" value="Chitinase_II/V-like_cat"/>
</dbReference>
<keyword evidence="5" id="KW-0418">Kinase</keyword>
<dbReference type="SMART" id="SM00219">
    <property type="entry name" value="TyrKc"/>
    <property type="match status" value="1"/>
</dbReference>
<dbReference type="SUPFAM" id="SSF51445">
    <property type="entry name" value="(Trans)glycosidases"/>
    <property type="match status" value="1"/>
</dbReference>
<evidence type="ECO:0000259" key="14">
    <source>
        <dbReference type="PROSITE" id="PS51910"/>
    </source>
</evidence>
<dbReference type="CDD" id="cd11618">
    <property type="entry name" value="ChtBD1_1"/>
    <property type="match status" value="2"/>
</dbReference>
<dbReference type="InterPro" id="IPR001002">
    <property type="entry name" value="Chitin-bd_1"/>
</dbReference>
<dbReference type="Gene3D" id="3.20.20.80">
    <property type="entry name" value="Glycosidases"/>
    <property type="match status" value="1"/>
</dbReference>
<evidence type="ECO:0000256" key="6">
    <source>
        <dbReference type="ARBA" id="ARBA00022840"/>
    </source>
</evidence>
<keyword evidence="3" id="KW-0808">Transferase</keyword>
<evidence type="ECO:0000256" key="3">
    <source>
        <dbReference type="ARBA" id="ARBA00022679"/>
    </source>
</evidence>
<feature type="domain" description="GH18" evidence="14">
    <location>
        <begin position="496"/>
        <end position="869"/>
    </location>
</feature>
<dbReference type="FunFam" id="3.30.200.20:FF:000180">
    <property type="entry name" value="serine/threonine-protein kinase STY46-like"/>
    <property type="match status" value="1"/>
</dbReference>
<proteinExistence type="predicted"/>
<evidence type="ECO:0000256" key="5">
    <source>
        <dbReference type="ARBA" id="ARBA00022777"/>
    </source>
</evidence>
<evidence type="ECO:0000256" key="11">
    <source>
        <dbReference type="SAM" id="Phobius"/>
    </source>
</evidence>
<dbReference type="CDD" id="cd00035">
    <property type="entry name" value="ChtBD1"/>
    <property type="match status" value="2"/>
</dbReference>
<dbReference type="GO" id="GO:0005886">
    <property type="term" value="C:plasma membrane"/>
    <property type="evidence" value="ECO:0007669"/>
    <property type="project" value="TreeGrafter"/>
</dbReference>
<evidence type="ECO:0000313" key="16">
    <source>
        <dbReference type="Proteomes" id="UP000241769"/>
    </source>
</evidence>
<dbReference type="InterPro" id="IPR050122">
    <property type="entry name" value="RTK"/>
</dbReference>
<dbReference type="InterPro" id="IPR001223">
    <property type="entry name" value="Glyco_hydro18_cat"/>
</dbReference>
<feature type="domain" description="Chitin-binding type-1" evidence="13">
    <location>
        <begin position="182"/>
        <end position="249"/>
    </location>
</feature>
<gene>
    <name evidence="15" type="ORF">PROFUN_10402</name>
</gene>
<accession>A0A2P6NDZ7</accession>
<evidence type="ECO:0000256" key="7">
    <source>
        <dbReference type="ARBA" id="ARBA00051243"/>
    </source>
</evidence>
<dbReference type="InterPro" id="IPR011009">
    <property type="entry name" value="Kinase-like_dom_sf"/>
</dbReference>
<feature type="domain" description="Protein kinase" evidence="12">
    <location>
        <begin position="1365"/>
        <end position="1618"/>
    </location>
</feature>
<dbReference type="Gene3D" id="3.30.60.10">
    <property type="entry name" value="Endochitinase-like"/>
    <property type="match status" value="4"/>
</dbReference>
<keyword evidence="11" id="KW-1133">Transmembrane helix</keyword>
<evidence type="ECO:0000256" key="10">
    <source>
        <dbReference type="SAM" id="MobiDB-lite"/>
    </source>
</evidence>
<feature type="disulfide bond" evidence="8">
    <location>
        <begin position="243"/>
        <end position="247"/>
    </location>
</feature>
<name>A0A2P6NDZ7_9EUKA</name>
<dbReference type="GO" id="GO:0007169">
    <property type="term" value="P:cell surface receptor protein tyrosine kinase signaling pathway"/>
    <property type="evidence" value="ECO:0007669"/>
    <property type="project" value="TreeGrafter"/>
</dbReference>
<feature type="region of interest" description="Disordered" evidence="10">
    <location>
        <begin position="255"/>
        <end position="291"/>
    </location>
</feature>
<feature type="disulfide bond" evidence="8">
    <location>
        <begin position="225"/>
        <end position="239"/>
    </location>
</feature>
<dbReference type="PROSITE" id="PS00109">
    <property type="entry name" value="PROTEIN_KINASE_TYR"/>
    <property type="match status" value="1"/>
</dbReference>
<dbReference type="InterPro" id="IPR008266">
    <property type="entry name" value="Tyr_kinase_AS"/>
</dbReference>
<evidence type="ECO:0000256" key="4">
    <source>
        <dbReference type="ARBA" id="ARBA00022741"/>
    </source>
</evidence>
<dbReference type="InterPro" id="IPR036861">
    <property type="entry name" value="Endochitinase-like_sf"/>
</dbReference>
<evidence type="ECO:0000259" key="12">
    <source>
        <dbReference type="PROSITE" id="PS50011"/>
    </source>
</evidence>
<dbReference type="PANTHER" id="PTHR24416:SF611">
    <property type="entry name" value="TYROSINE-PROTEIN KINASE TRANSMEMBRANE RECEPTOR ROR"/>
    <property type="match status" value="1"/>
</dbReference>
<keyword evidence="8" id="KW-1015">Disulfide bond</keyword>
<dbReference type="InterPro" id="IPR001245">
    <property type="entry name" value="Ser-Thr/Tyr_kinase_cat_dom"/>
</dbReference>
<dbReference type="SMART" id="SM00636">
    <property type="entry name" value="Glyco_18"/>
    <property type="match status" value="1"/>
</dbReference>
<dbReference type="PRINTS" id="PR00109">
    <property type="entry name" value="TYRKINASE"/>
</dbReference>
<evidence type="ECO:0000256" key="9">
    <source>
        <dbReference type="PROSITE-ProRule" id="PRU10141"/>
    </source>
</evidence>
<dbReference type="PROSITE" id="PS50941">
    <property type="entry name" value="CHIT_BIND_I_2"/>
    <property type="match status" value="3"/>
</dbReference>
<dbReference type="Gene3D" id="3.10.50.10">
    <property type="match status" value="1"/>
</dbReference>
<evidence type="ECO:0000256" key="2">
    <source>
        <dbReference type="ARBA" id="ARBA00022669"/>
    </source>
</evidence>
<reference evidence="15 16" key="1">
    <citation type="journal article" date="2018" name="Genome Biol. Evol.">
        <title>Multiple Roots of Fruiting Body Formation in Amoebozoa.</title>
        <authorList>
            <person name="Hillmann F."/>
            <person name="Forbes G."/>
            <person name="Novohradska S."/>
            <person name="Ferling I."/>
            <person name="Riege K."/>
            <person name="Groth M."/>
            <person name="Westermann M."/>
            <person name="Marz M."/>
            <person name="Spaller T."/>
            <person name="Winckler T."/>
            <person name="Schaap P."/>
            <person name="Glockner G."/>
        </authorList>
    </citation>
    <scope>NUCLEOTIDE SEQUENCE [LARGE SCALE GENOMIC DNA]</scope>
    <source>
        <strain evidence="15 16">Jena</strain>
    </source>
</reference>
<keyword evidence="2 8" id="KW-0147">Chitin-binding</keyword>
<evidence type="ECO:0000256" key="1">
    <source>
        <dbReference type="ARBA" id="ARBA00004167"/>
    </source>
</evidence>
<comment type="catalytic activity">
    <reaction evidence="7">
        <text>L-tyrosyl-[protein] + ATP = O-phospho-L-tyrosyl-[protein] + ADP + H(+)</text>
        <dbReference type="Rhea" id="RHEA:10596"/>
        <dbReference type="Rhea" id="RHEA-COMP:10136"/>
        <dbReference type="Rhea" id="RHEA-COMP:20101"/>
        <dbReference type="ChEBI" id="CHEBI:15378"/>
        <dbReference type="ChEBI" id="CHEBI:30616"/>
        <dbReference type="ChEBI" id="CHEBI:46858"/>
        <dbReference type="ChEBI" id="CHEBI:61978"/>
        <dbReference type="ChEBI" id="CHEBI:456216"/>
        <dbReference type="EC" id="2.7.10.1"/>
    </reaction>
</comment>
<dbReference type="Pfam" id="PF07714">
    <property type="entry name" value="PK_Tyr_Ser-Thr"/>
    <property type="match status" value="1"/>
</dbReference>
<keyword evidence="11" id="KW-0472">Membrane</keyword>
<feature type="transmembrane region" description="Helical" evidence="11">
    <location>
        <begin position="1311"/>
        <end position="1333"/>
    </location>
</feature>
<dbReference type="PANTHER" id="PTHR24416">
    <property type="entry name" value="TYROSINE-PROTEIN KINASE RECEPTOR"/>
    <property type="match status" value="1"/>
</dbReference>
<dbReference type="InterPro" id="IPR017441">
    <property type="entry name" value="Protein_kinase_ATP_BS"/>
</dbReference>
<dbReference type="GO" id="GO:0043235">
    <property type="term" value="C:receptor complex"/>
    <property type="evidence" value="ECO:0007669"/>
    <property type="project" value="TreeGrafter"/>
</dbReference>
<keyword evidence="6 9" id="KW-0067">ATP-binding</keyword>
<feature type="disulfide bond" evidence="8">
    <location>
        <begin position="405"/>
        <end position="409"/>
    </location>
</feature>
<dbReference type="Pfam" id="PF00704">
    <property type="entry name" value="Glyco_hydro_18"/>
    <property type="match status" value="1"/>
</dbReference>
<comment type="subcellular location">
    <subcellularLocation>
        <location evidence="1">Membrane</location>
        <topology evidence="1">Single-pass membrane protein</topology>
    </subcellularLocation>
</comment>
<dbReference type="SUPFAM" id="SSF57016">
    <property type="entry name" value="Plant lectins/antimicrobial peptides"/>
    <property type="match status" value="5"/>
</dbReference>
<dbReference type="PROSITE" id="PS51910">
    <property type="entry name" value="GH18_2"/>
    <property type="match status" value="1"/>
</dbReference>